<dbReference type="InterPro" id="IPR029044">
    <property type="entry name" value="Nucleotide-diphossugar_trans"/>
</dbReference>
<dbReference type="STRING" id="375175.AYR53_00515"/>
<dbReference type="Pfam" id="PF00535">
    <property type="entry name" value="Glycos_transf_2"/>
    <property type="match status" value="1"/>
</dbReference>
<dbReference type="RefSeq" id="WP_068222620.1">
    <property type="nucleotide sequence ID" value="NZ_CP014623.1"/>
</dbReference>
<organism evidence="2 3">
    <name type="scientific">Loigolactobacillus backii</name>
    <dbReference type="NCBI Taxonomy" id="375175"/>
    <lineage>
        <taxon>Bacteria</taxon>
        <taxon>Bacillati</taxon>
        <taxon>Bacillota</taxon>
        <taxon>Bacilli</taxon>
        <taxon>Lactobacillales</taxon>
        <taxon>Lactobacillaceae</taxon>
        <taxon>Loigolactobacillus</taxon>
    </lineage>
</organism>
<dbReference type="KEGG" id="lbt:AYR52_00975"/>
<dbReference type="PANTHER" id="PTHR22916">
    <property type="entry name" value="GLYCOSYLTRANSFERASE"/>
    <property type="match status" value="1"/>
</dbReference>
<reference evidence="2 3" key="1">
    <citation type="submission" date="2016-03" db="EMBL/GenBank/DDBJ databases">
        <title>Pediococcus and Lactobacillus from brewery environment - whole genome sequencing and assembly.</title>
        <authorList>
            <person name="Behr J."/>
            <person name="Geissler A.J."/>
            <person name="Vogel R.F."/>
        </authorList>
    </citation>
    <scope>NUCLEOTIDE SEQUENCE [LARGE SCALE GENOMIC DNA]</scope>
    <source>
        <strain evidence="2 3">TMW 1.1989</strain>
    </source>
</reference>
<feature type="domain" description="Glycosyltransferase 2-like" evidence="1">
    <location>
        <begin position="12"/>
        <end position="140"/>
    </location>
</feature>
<name>A0A192GZF1_9LACO</name>
<evidence type="ECO:0000259" key="1">
    <source>
        <dbReference type="Pfam" id="PF00535"/>
    </source>
</evidence>
<dbReference type="InterPro" id="IPR001173">
    <property type="entry name" value="Glyco_trans_2-like"/>
</dbReference>
<dbReference type="Proteomes" id="UP000078582">
    <property type="component" value="Chromosome"/>
</dbReference>
<dbReference type="EMBL" id="CP014873">
    <property type="protein sequence ID" value="ANK61367.1"/>
    <property type="molecule type" value="Genomic_DNA"/>
</dbReference>
<dbReference type="Gene3D" id="3.90.550.10">
    <property type="entry name" value="Spore Coat Polysaccharide Biosynthesis Protein SpsA, Chain A"/>
    <property type="match status" value="1"/>
</dbReference>
<keyword evidence="3" id="KW-1185">Reference proteome</keyword>
<protein>
    <recommendedName>
        <fullName evidence="1">Glycosyltransferase 2-like domain-containing protein</fullName>
    </recommendedName>
</protein>
<proteinExistence type="predicted"/>
<gene>
    <name evidence="2" type="ORF">AYR53_00515</name>
</gene>
<sequence length="327" mass="37987">MKTKKNTEPTVSIIIPFHNEDECQLSIALSSINSQIGIDFNEVEIILVGDGGKRLTNPADFNLFNNLTIRYKYFTNSGGAGVARQRGMQLAKGRYYMFVDADDEFYYDGALLEFFNAVSKGDHEVVVAKYIEQGRNADGSYFYLHNEPIWSAAYAKWFNRDYVKRMGLHWLDDVRIFEDVYFCSMAIELSSDVVWLNSFVYSWLYNPKSTVRDPALKFNIQLDQWAKMNKYYLRKIREKAPQKLAFDFGNSVSTLFYWKKKNPGYDAAALNREQQLMLKENSDLWDSTQGIMQQQLQVLHKPGTEFENYDISDFSEYLAHSKALMNN</sequence>
<dbReference type="AlphaFoldDB" id="A0A192GZF1"/>
<accession>A0A192GZF1</accession>
<dbReference type="SUPFAM" id="SSF53448">
    <property type="entry name" value="Nucleotide-diphospho-sugar transferases"/>
    <property type="match status" value="1"/>
</dbReference>
<dbReference type="CDD" id="cd00761">
    <property type="entry name" value="Glyco_tranf_GTA_type"/>
    <property type="match status" value="1"/>
</dbReference>
<dbReference type="OrthoDB" id="2275557at2"/>
<evidence type="ECO:0000313" key="2">
    <source>
        <dbReference type="EMBL" id="ANK61367.1"/>
    </source>
</evidence>
<dbReference type="GeneID" id="42980718"/>
<dbReference type="GO" id="GO:0016758">
    <property type="term" value="F:hexosyltransferase activity"/>
    <property type="evidence" value="ECO:0007669"/>
    <property type="project" value="UniProtKB-ARBA"/>
</dbReference>
<dbReference type="PANTHER" id="PTHR22916:SF3">
    <property type="entry name" value="UDP-GLCNAC:BETAGAL BETA-1,3-N-ACETYLGLUCOSAMINYLTRANSFERASE-LIKE PROTEIN 1"/>
    <property type="match status" value="1"/>
</dbReference>
<evidence type="ECO:0000313" key="3">
    <source>
        <dbReference type="Proteomes" id="UP000078582"/>
    </source>
</evidence>